<organism evidence="1 2">
    <name type="scientific">Labedella phragmitis</name>
    <dbReference type="NCBI Taxonomy" id="2498849"/>
    <lineage>
        <taxon>Bacteria</taxon>
        <taxon>Bacillati</taxon>
        <taxon>Actinomycetota</taxon>
        <taxon>Actinomycetes</taxon>
        <taxon>Micrococcales</taxon>
        <taxon>Microbacteriaceae</taxon>
        <taxon>Labedella</taxon>
    </lineage>
</organism>
<dbReference type="EMBL" id="RZNB01000002">
    <property type="protein sequence ID" value="RWZ52021.1"/>
    <property type="molecule type" value="Genomic_DNA"/>
</dbReference>
<dbReference type="AlphaFoldDB" id="A0A3S4A5K6"/>
<dbReference type="OrthoDB" id="5112178at2"/>
<evidence type="ECO:0000313" key="2">
    <source>
        <dbReference type="Proteomes" id="UP000288547"/>
    </source>
</evidence>
<dbReference type="RefSeq" id="WP_128494732.1">
    <property type="nucleotide sequence ID" value="NZ_RZNB01000002.1"/>
</dbReference>
<protein>
    <submittedName>
        <fullName evidence="1">Uncharacterized protein</fullName>
    </submittedName>
</protein>
<gene>
    <name evidence="1" type="ORF">ELQ90_08110</name>
</gene>
<evidence type="ECO:0000313" key="1">
    <source>
        <dbReference type="EMBL" id="RWZ52021.1"/>
    </source>
</evidence>
<name>A0A3S4A5K6_9MICO</name>
<accession>A0A3S4A5K6</accession>
<sequence length="118" mass="13333">MISRRDAAIRLDIPLEMATKHGIPKLVSDDELAAIEAQPPAWLVQSRSNRTGKPVWVELTCAVCRFTETDRPKKWWPEWTVLACDDHEASQVPAPRDGRSREAVYGIGSRFIAYVDSQ</sequence>
<keyword evidence="2" id="KW-1185">Reference proteome</keyword>
<dbReference type="Proteomes" id="UP000288547">
    <property type="component" value="Unassembled WGS sequence"/>
</dbReference>
<reference evidence="1 2" key="1">
    <citation type="submission" date="2018-12" db="EMBL/GenBank/DDBJ databases">
        <authorList>
            <person name="Li F."/>
        </authorList>
    </citation>
    <scope>NUCLEOTIDE SEQUENCE [LARGE SCALE GENOMIC DNA]</scope>
    <source>
        <strain evidence="1 2">11W25H-1</strain>
    </source>
</reference>
<comment type="caution">
    <text evidence="1">The sequence shown here is derived from an EMBL/GenBank/DDBJ whole genome shotgun (WGS) entry which is preliminary data.</text>
</comment>
<proteinExistence type="predicted"/>